<dbReference type="Proteomes" id="UP000234935">
    <property type="component" value="Unassembled WGS sequence"/>
</dbReference>
<dbReference type="Pfam" id="PF00196">
    <property type="entry name" value="GerE"/>
    <property type="match status" value="1"/>
</dbReference>
<feature type="domain" description="Response regulatory" evidence="4">
    <location>
        <begin position="3"/>
        <end position="122"/>
    </location>
</feature>
<dbReference type="InterPro" id="IPR039420">
    <property type="entry name" value="WalR-like"/>
</dbReference>
<sequence length="216" mass="23962">MIHIGIVDNDDCALIAISSLIRATSKDFSVVWQVNDAQQALAHTFHYSPKAQVIVMDMGLCGICGTQICECIRRHDATVGIIGITAYPTELYRDDCIHAGAQALIEKRRLAYGENIAPLIRSAARGLPYPSGSGFYDTHTAYQLLRTTKEHDARTLTNRELIVLKLYANHCSTNQIAQRLKITPATVFSHVRNAVGKLDASDKREAIQLCLKQHLF</sequence>
<dbReference type="SUPFAM" id="SSF46894">
    <property type="entry name" value="C-terminal effector domain of the bipartite response regulators"/>
    <property type="match status" value="1"/>
</dbReference>
<dbReference type="RefSeq" id="WP_101671302.1">
    <property type="nucleotide sequence ID" value="NZ_NMYC01000004.1"/>
</dbReference>
<evidence type="ECO:0000313" key="5">
    <source>
        <dbReference type="EMBL" id="PLS27180.1"/>
    </source>
</evidence>
<keyword evidence="6" id="KW-1185">Reference proteome</keyword>
<dbReference type="PROSITE" id="PS50110">
    <property type="entry name" value="RESPONSE_REGULATORY"/>
    <property type="match status" value="1"/>
</dbReference>
<dbReference type="InterPro" id="IPR011006">
    <property type="entry name" value="CheY-like_superfamily"/>
</dbReference>
<dbReference type="InterPro" id="IPR000792">
    <property type="entry name" value="Tscrpt_reg_LuxR_C"/>
</dbReference>
<dbReference type="CDD" id="cd06170">
    <property type="entry name" value="LuxR_C_like"/>
    <property type="match status" value="1"/>
</dbReference>
<dbReference type="AlphaFoldDB" id="A0A2N5IZ07"/>
<accession>A0A2N5IZ07</accession>
<dbReference type="Pfam" id="PF00072">
    <property type="entry name" value="Response_reg"/>
    <property type="match status" value="1"/>
</dbReference>
<evidence type="ECO:0000256" key="2">
    <source>
        <dbReference type="PROSITE-ProRule" id="PRU00169"/>
    </source>
</evidence>
<dbReference type="GO" id="GO:0006355">
    <property type="term" value="P:regulation of DNA-templated transcription"/>
    <property type="evidence" value="ECO:0007669"/>
    <property type="project" value="InterPro"/>
</dbReference>
<feature type="domain" description="HTH luxR-type" evidence="3">
    <location>
        <begin position="149"/>
        <end position="214"/>
    </location>
</feature>
<dbReference type="PRINTS" id="PR00038">
    <property type="entry name" value="HTHLUXR"/>
</dbReference>
<dbReference type="GO" id="GO:0003677">
    <property type="term" value="F:DNA binding"/>
    <property type="evidence" value="ECO:0007669"/>
    <property type="project" value="UniProtKB-KW"/>
</dbReference>
<dbReference type="PROSITE" id="PS50043">
    <property type="entry name" value="HTH_LUXR_2"/>
    <property type="match status" value="1"/>
</dbReference>
<evidence type="ECO:0000313" key="6">
    <source>
        <dbReference type="Proteomes" id="UP000234935"/>
    </source>
</evidence>
<dbReference type="PANTHER" id="PTHR43214">
    <property type="entry name" value="TWO-COMPONENT RESPONSE REGULATOR"/>
    <property type="match status" value="1"/>
</dbReference>
<keyword evidence="1" id="KW-0238">DNA-binding</keyword>
<feature type="modified residue" description="4-aspartylphosphate" evidence="2">
    <location>
        <position position="57"/>
    </location>
</feature>
<keyword evidence="2" id="KW-0597">Phosphoprotein</keyword>
<dbReference type="InterPro" id="IPR036388">
    <property type="entry name" value="WH-like_DNA-bd_sf"/>
</dbReference>
<dbReference type="SMART" id="SM00421">
    <property type="entry name" value="HTH_LUXR"/>
    <property type="match status" value="1"/>
</dbReference>
<name>A0A2N5IZ07_9BIFI</name>
<dbReference type="CDD" id="cd00156">
    <property type="entry name" value="REC"/>
    <property type="match status" value="1"/>
</dbReference>
<evidence type="ECO:0000256" key="1">
    <source>
        <dbReference type="ARBA" id="ARBA00023125"/>
    </source>
</evidence>
<dbReference type="GO" id="GO:0000160">
    <property type="term" value="P:phosphorelay signal transduction system"/>
    <property type="evidence" value="ECO:0007669"/>
    <property type="project" value="InterPro"/>
</dbReference>
<dbReference type="SUPFAM" id="SSF52172">
    <property type="entry name" value="CheY-like"/>
    <property type="match status" value="1"/>
</dbReference>
<proteinExistence type="predicted"/>
<gene>
    <name evidence="5" type="ORF">CGZ88_0991</name>
</gene>
<organism evidence="5 6">
    <name type="scientific">Bifidobacterium anseris</name>
    <dbReference type="NCBI Taxonomy" id="2020963"/>
    <lineage>
        <taxon>Bacteria</taxon>
        <taxon>Bacillati</taxon>
        <taxon>Actinomycetota</taxon>
        <taxon>Actinomycetes</taxon>
        <taxon>Bifidobacteriales</taxon>
        <taxon>Bifidobacteriaceae</taxon>
        <taxon>Bifidobacterium</taxon>
    </lineage>
</organism>
<dbReference type="Gene3D" id="1.10.10.10">
    <property type="entry name" value="Winged helix-like DNA-binding domain superfamily/Winged helix DNA-binding domain"/>
    <property type="match status" value="1"/>
</dbReference>
<evidence type="ECO:0000259" key="4">
    <source>
        <dbReference type="PROSITE" id="PS50110"/>
    </source>
</evidence>
<dbReference type="Gene3D" id="3.40.50.2300">
    <property type="match status" value="1"/>
</dbReference>
<reference evidence="5 6" key="1">
    <citation type="submission" date="2017-07" db="EMBL/GenBank/DDBJ databases">
        <title>Bifidobacterium novel species.</title>
        <authorList>
            <person name="Lugli G.A."/>
            <person name="Milani C."/>
            <person name="Duranti S."/>
            <person name="Mangifesta M."/>
        </authorList>
    </citation>
    <scope>NUCLEOTIDE SEQUENCE [LARGE SCALE GENOMIC DNA]</scope>
    <source>
        <strain evidence="6">Goo31D</strain>
    </source>
</reference>
<dbReference type="InterPro" id="IPR001789">
    <property type="entry name" value="Sig_transdc_resp-reg_receiver"/>
</dbReference>
<comment type="caution">
    <text evidence="5">The sequence shown here is derived from an EMBL/GenBank/DDBJ whole genome shotgun (WGS) entry which is preliminary data.</text>
</comment>
<dbReference type="EMBL" id="NMYC01000004">
    <property type="protein sequence ID" value="PLS27180.1"/>
    <property type="molecule type" value="Genomic_DNA"/>
</dbReference>
<dbReference type="InterPro" id="IPR016032">
    <property type="entry name" value="Sig_transdc_resp-reg_C-effctor"/>
</dbReference>
<protein>
    <submittedName>
        <fullName evidence="5">LuxR family two component transcriptional regulator</fullName>
    </submittedName>
</protein>
<evidence type="ECO:0000259" key="3">
    <source>
        <dbReference type="PROSITE" id="PS50043"/>
    </source>
</evidence>
<dbReference type="OrthoDB" id="3236047at2"/>